<dbReference type="PANTHER" id="PTHR19143:SF467">
    <property type="entry name" value="FICOLIN-2-LIKE"/>
    <property type="match status" value="1"/>
</dbReference>
<dbReference type="Gene3D" id="3.90.215.10">
    <property type="entry name" value="Gamma Fibrinogen, chain A, domain 1"/>
    <property type="match status" value="1"/>
</dbReference>
<dbReference type="GO" id="GO:0005615">
    <property type="term" value="C:extracellular space"/>
    <property type="evidence" value="ECO:0007669"/>
    <property type="project" value="TreeGrafter"/>
</dbReference>
<dbReference type="FunFam" id="3.90.215.10:FF:000001">
    <property type="entry name" value="Tenascin isoform 1"/>
    <property type="match status" value="1"/>
</dbReference>
<evidence type="ECO:0000313" key="4">
    <source>
        <dbReference type="Proteomes" id="UP000812440"/>
    </source>
</evidence>
<dbReference type="PROSITE" id="PS51406">
    <property type="entry name" value="FIBRINOGEN_C_2"/>
    <property type="match status" value="1"/>
</dbReference>
<dbReference type="InterPro" id="IPR050373">
    <property type="entry name" value="Fibrinogen_C-term_domain"/>
</dbReference>
<dbReference type="GO" id="GO:0097367">
    <property type="term" value="F:carbohydrate derivative binding"/>
    <property type="evidence" value="ECO:0007669"/>
    <property type="project" value="TreeGrafter"/>
</dbReference>
<dbReference type="OrthoDB" id="7735550at2759"/>
<sequence>RNCKELLNLGEVLSDWYFIYVNGTWPLQVLCDMHTDGGGWIVFQRRWDGLVDFFRNWASYKQGFGSHMDEFWLGNDNIHNITSSGIWELRVDIWDFDNNLYFAKYSSFQILDEAEQYRLILGTFEGGSAGDSLSYHNYSKFSTYDQDNDVSSMNCALQYKGAWWHNNCFFSDLNGMYLLQPQILSPMGIIWSSANKYINSYKYTEMKIRP</sequence>
<dbReference type="InterPro" id="IPR014716">
    <property type="entry name" value="Fibrinogen_a/b/g_C_1"/>
</dbReference>
<keyword evidence="4" id="KW-1185">Reference proteome</keyword>
<feature type="non-terminal residue" evidence="3">
    <location>
        <position position="210"/>
    </location>
</feature>
<proteinExistence type="predicted"/>
<comment type="caution">
    <text evidence="3">The sequence shown here is derived from an EMBL/GenBank/DDBJ whole genome shotgun (WGS) entry which is preliminary data.</text>
</comment>
<keyword evidence="1" id="KW-1015">Disulfide bond</keyword>
<evidence type="ECO:0000313" key="3">
    <source>
        <dbReference type="EMBL" id="KAG8443522.1"/>
    </source>
</evidence>
<evidence type="ECO:0000259" key="2">
    <source>
        <dbReference type="PROSITE" id="PS51406"/>
    </source>
</evidence>
<dbReference type="InterPro" id="IPR036056">
    <property type="entry name" value="Fibrinogen-like_C"/>
</dbReference>
<dbReference type="CDD" id="cd00087">
    <property type="entry name" value="FReD"/>
    <property type="match status" value="1"/>
</dbReference>
<evidence type="ECO:0000256" key="1">
    <source>
        <dbReference type="ARBA" id="ARBA00023157"/>
    </source>
</evidence>
<dbReference type="NCBIfam" id="NF040941">
    <property type="entry name" value="GGGWT_bact"/>
    <property type="match status" value="1"/>
</dbReference>
<accession>A0A8T2JGS5</accession>
<dbReference type="Proteomes" id="UP000812440">
    <property type="component" value="Chromosome 6"/>
</dbReference>
<dbReference type="SUPFAM" id="SSF56496">
    <property type="entry name" value="Fibrinogen C-terminal domain-like"/>
    <property type="match status" value="1"/>
</dbReference>
<dbReference type="EMBL" id="JAACNH010000005">
    <property type="protein sequence ID" value="KAG8443522.1"/>
    <property type="molecule type" value="Genomic_DNA"/>
</dbReference>
<name>A0A8T2JGS5_9PIPI</name>
<dbReference type="SMART" id="SM00186">
    <property type="entry name" value="FBG"/>
    <property type="match status" value="1"/>
</dbReference>
<reference evidence="3" key="1">
    <citation type="thesis" date="2020" institute="ProQuest LLC" country="789 East Eisenhower Parkway, Ann Arbor, MI, USA">
        <title>Comparative Genomics and Chromosome Evolution.</title>
        <authorList>
            <person name="Mudd A.B."/>
        </authorList>
    </citation>
    <scope>NUCLEOTIDE SEQUENCE</scope>
    <source>
        <strain evidence="3">Female2</strain>
        <tissue evidence="3">Blood</tissue>
    </source>
</reference>
<feature type="domain" description="Fibrinogen C-terminal" evidence="2">
    <location>
        <begin position="1"/>
        <end position="210"/>
    </location>
</feature>
<feature type="non-terminal residue" evidence="3">
    <location>
        <position position="1"/>
    </location>
</feature>
<dbReference type="PANTHER" id="PTHR19143">
    <property type="entry name" value="FIBRINOGEN/TENASCIN/ANGIOPOEITIN"/>
    <property type="match status" value="1"/>
</dbReference>
<protein>
    <recommendedName>
        <fullName evidence="2">Fibrinogen C-terminal domain-containing protein</fullName>
    </recommendedName>
</protein>
<dbReference type="Pfam" id="PF00147">
    <property type="entry name" value="Fibrinogen_C"/>
    <property type="match status" value="1"/>
</dbReference>
<organism evidence="3 4">
    <name type="scientific">Hymenochirus boettgeri</name>
    <name type="common">Congo dwarf clawed frog</name>
    <dbReference type="NCBI Taxonomy" id="247094"/>
    <lineage>
        <taxon>Eukaryota</taxon>
        <taxon>Metazoa</taxon>
        <taxon>Chordata</taxon>
        <taxon>Craniata</taxon>
        <taxon>Vertebrata</taxon>
        <taxon>Euteleostomi</taxon>
        <taxon>Amphibia</taxon>
        <taxon>Batrachia</taxon>
        <taxon>Anura</taxon>
        <taxon>Pipoidea</taxon>
        <taxon>Pipidae</taxon>
        <taxon>Pipinae</taxon>
        <taxon>Hymenochirus</taxon>
    </lineage>
</organism>
<gene>
    <name evidence="3" type="ORF">GDO86_012067</name>
</gene>
<dbReference type="InterPro" id="IPR002181">
    <property type="entry name" value="Fibrinogen_a/b/g_C_dom"/>
</dbReference>
<dbReference type="GO" id="GO:0003823">
    <property type="term" value="F:antigen binding"/>
    <property type="evidence" value="ECO:0007669"/>
    <property type="project" value="TreeGrafter"/>
</dbReference>
<dbReference type="GO" id="GO:0005102">
    <property type="term" value="F:signaling receptor binding"/>
    <property type="evidence" value="ECO:0007669"/>
    <property type="project" value="TreeGrafter"/>
</dbReference>
<dbReference type="AlphaFoldDB" id="A0A8T2JGS5"/>
<dbReference type="GO" id="GO:0001867">
    <property type="term" value="P:complement activation, lectin pathway"/>
    <property type="evidence" value="ECO:0007669"/>
    <property type="project" value="TreeGrafter"/>
</dbReference>